<gene>
    <name evidence="2" type="ORF">J9317_19650</name>
</gene>
<protein>
    <submittedName>
        <fullName evidence="2">SDR family oxidoreductase</fullName>
    </submittedName>
</protein>
<dbReference type="RefSeq" id="WP_211561749.1">
    <property type="nucleotide sequence ID" value="NZ_JAGVRK010000001.1"/>
</dbReference>
<dbReference type="InterPro" id="IPR036291">
    <property type="entry name" value="NAD(P)-bd_dom_sf"/>
</dbReference>
<organism evidence="2 3">
    <name type="scientific">Metabacillus flavus</name>
    <dbReference type="NCBI Taxonomy" id="2823519"/>
    <lineage>
        <taxon>Bacteria</taxon>
        <taxon>Bacillati</taxon>
        <taxon>Bacillota</taxon>
        <taxon>Bacilli</taxon>
        <taxon>Bacillales</taxon>
        <taxon>Bacillaceae</taxon>
        <taxon>Metabacillus</taxon>
    </lineage>
</organism>
<sequence>MKITVFGASGGTGKEFVRQAAEQGHAIKAFVRTPSKFPFQDTPNITMMTGDALQFSSVAEAVKGSDAVVSCLGADGLGKTTLLSEMTGHIIRAMEQNGVKRLGYVASAGIHREIPGLRGKMANMVLRNVLDDHLRAAELMKESDLEWTIARPMRLMDEPLTGTYRTSMDSVPKNGKKISRADVAHFILSSIDNRTCIRESAGLAYLNGNVSHGTKKEAYHRTLLFRLFIIFFTIG</sequence>
<dbReference type="PANTHER" id="PTHR43355">
    <property type="entry name" value="FLAVIN REDUCTASE (NADPH)"/>
    <property type="match status" value="1"/>
</dbReference>
<proteinExistence type="predicted"/>
<dbReference type="PANTHER" id="PTHR43355:SF2">
    <property type="entry name" value="FLAVIN REDUCTASE (NADPH)"/>
    <property type="match status" value="1"/>
</dbReference>
<dbReference type="CDD" id="cd05244">
    <property type="entry name" value="BVR-B_like_SDR_a"/>
    <property type="match status" value="1"/>
</dbReference>
<dbReference type="EMBL" id="JAGVRK010000001">
    <property type="protein sequence ID" value="MBS2970961.1"/>
    <property type="molecule type" value="Genomic_DNA"/>
</dbReference>
<evidence type="ECO:0000313" key="2">
    <source>
        <dbReference type="EMBL" id="MBS2970961.1"/>
    </source>
</evidence>
<dbReference type="InterPro" id="IPR016040">
    <property type="entry name" value="NAD(P)-bd_dom"/>
</dbReference>
<comment type="caution">
    <text evidence="2">The sequence shown here is derived from an EMBL/GenBank/DDBJ whole genome shotgun (WGS) entry which is preliminary data.</text>
</comment>
<evidence type="ECO:0000259" key="1">
    <source>
        <dbReference type="Pfam" id="PF13460"/>
    </source>
</evidence>
<dbReference type="InterPro" id="IPR051606">
    <property type="entry name" value="Polyketide_Oxido-like"/>
</dbReference>
<dbReference type="SUPFAM" id="SSF51735">
    <property type="entry name" value="NAD(P)-binding Rossmann-fold domains"/>
    <property type="match status" value="1"/>
</dbReference>
<accession>A0ABS5LJN0</accession>
<feature type="domain" description="NAD(P)-binding" evidence="1">
    <location>
        <begin position="7"/>
        <end position="193"/>
    </location>
</feature>
<dbReference type="Gene3D" id="3.40.50.720">
    <property type="entry name" value="NAD(P)-binding Rossmann-like Domain"/>
    <property type="match status" value="1"/>
</dbReference>
<dbReference type="Proteomes" id="UP000682403">
    <property type="component" value="Unassembled WGS sequence"/>
</dbReference>
<dbReference type="Pfam" id="PF13460">
    <property type="entry name" value="NAD_binding_10"/>
    <property type="match status" value="1"/>
</dbReference>
<keyword evidence="3" id="KW-1185">Reference proteome</keyword>
<name>A0ABS5LJN0_9BACI</name>
<reference evidence="2 3" key="1">
    <citation type="submission" date="2021-04" db="EMBL/GenBank/DDBJ databases">
        <title>Metabacillus sp. strain KIGAM252 whole genome sequence.</title>
        <authorList>
            <person name="Seo M.-J."/>
            <person name="Cho E.-S."/>
            <person name="Hwang C.Y."/>
            <person name="Yoon D.J."/>
        </authorList>
    </citation>
    <scope>NUCLEOTIDE SEQUENCE [LARGE SCALE GENOMIC DNA]</scope>
    <source>
        <strain evidence="2 3">KIGAM252</strain>
    </source>
</reference>
<evidence type="ECO:0000313" key="3">
    <source>
        <dbReference type="Proteomes" id="UP000682403"/>
    </source>
</evidence>